<evidence type="ECO:0000256" key="11">
    <source>
        <dbReference type="HAMAP-Rule" id="MF_00454"/>
    </source>
</evidence>
<dbReference type="AlphaFoldDB" id="A0A4R4DZ06"/>
<sequence>MKAFLWVGLGGAMGSMLRFALQYFFNVGAFPWGTLGVNLAGCLLMGLFWGLADRGSMPDSGRQLLMSGFCGGFTTLSAFSQESNALLQQQRNLSFFLYAAGTFLGGLLATFAGYKAIPS</sequence>
<evidence type="ECO:0000256" key="4">
    <source>
        <dbReference type="ARBA" id="ARBA00022692"/>
    </source>
</evidence>
<dbReference type="GO" id="GO:0005886">
    <property type="term" value="C:plasma membrane"/>
    <property type="evidence" value="ECO:0007669"/>
    <property type="project" value="UniProtKB-SubCell"/>
</dbReference>
<evidence type="ECO:0000256" key="6">
    <source>
        <dbReference type="ARBA" id="ARBA00023065"/>
    </source>
</evidence>
<organism evidence="12 13">
    <name type="scientific">Flaviaesturariibacter aridisoli</name>
    <dbReference type="NCBI Taxonomy" id="2545761"/>
    <lineage>
        <taxon>Bacteria</taxon>
        <taxon>Pseudomonadati</taxon>
        <taxon>Bacteroidota</taxon>
        <taxon>Chitinophagia</taxon>
        <taxon>Chitinophagales</taxon>
        <taxon>Chitinophagaceae</taxon>
        <taxon>Flaviaestuariibacter</taxon>
    </lineage>
</organism>
<dbReference type="GO" id="GO:0046872">
    <property type="term" value="F:metal ion binding"/>
    <property type="evidence" value="ECO:0007669"/>
    <property type="project" value="UniProtKB-KW"/>
</dbReference>
<feature type="binding site" evidence="11">
    <location>
        <position position="71"/>
    </location>
    <ligand>
        <name>Na(+)</name>
        <dbReference type="ChEBI" id="CHEBI:29101"/>
        <note>structural</note>
    </ligand>
</feature>
<evidence type="ECO:0000256" key="10">
    <source>
        <dbReference type="ARBA" id="ARBA00035585"/>
    </source>
</evidence>
<evidence type="ECO:0000313" key="13">
    <source>
        <dbReference type="Proteomes" id="UP000295164"/>
    </source>
</evidence>
<evidence type="ECO:0000256" key="9">
    <source>
        <dbReference type="ARBA" id="ARBA00035120"/>
    </source>
</evidence>
<evidence type="ECO:0000256" key="2">
    <source>
        <dbReference type="ARBA" id="ARBA00022475"/>
    </source>
</evidence>
<evidence type="ECO:0000256" key="1">
    <source>
        <dbReference type="ARBA" id="ARBA00004651"/>
    </source>
</evidence>
<evidence type="ECO:0000256" key="5">
    <source>
        <dbReference type="ARBA" id="ARBA00022989"/>
    </source>
</evidence>
<dbReference type="InterPro" id="IPR003691">
    <property type="entry name" value="FluC"/>
</dbReference>
<keyword evidence="11" id="KW-0813">Transport</keyword>
<comment type="catalytic activity">
    <reaction evidence="10">
        <text>fluoride(in) = fluoride(out)</text>
        <dbReference type="Rhea" id="RHEA:76159"/>
        <dbReference type="ChEBI" id="CHEBI:17051"/>
    </reaction>
    <physiologicalReaction direction="left-to-right" evidence="10">
        <dbReference type="Rhea" id="RHEA:76160"/>
    </physiologicalReaction>
</comment>
<dbReference type="GO" id="GO:0062054">
    <property type="term" value="F:fluoride channel activity"/>
    <property type="evidence" value="ECO:0007669"/>
    <property type="project" value="UniProtKB-UniRule"/>
</dbReference>
<feature type="transmembrane region" description="Helical" evidence="11">
    <location>
        <begin position="30"/>
        <end position="52"/>
    </location>
</feature>
<feature type="transmembrane region" description="Helical" evidence="11">
    <location>
        <begin position="93"/>
        <end position="114"/>
    </location>
</feature>
<keyword evidence="4 11" id="KW-0812">Transmembrane</keyword>
<keyword evidence="7 11" id="KW-0472">Membrane</keyword>
<evidence type="ECO:0000256" key="7">
    <source>
        <dbReference type="ARBA" id="ARBA00023136"/>
    </source>
</evidence>
<dbReference type="PANTHER" id="PTHR28259:SF1">
    <property type="entry name" value="FLUORIDE EXPORT PROTEIN 1-RELATED"/>
    <property type="match status" value="1"/>
</dbReference>
<comment type="subcellular location">
    <subcellularLocation>
        <location evidence="1 11">Cell membrane</location>
        <topology evidence="1 11">Multi-pass membrane protein</topology>
    </subcellularLocation>
</comment>
<gene>
    <name evidence="11" type="primary">fluC</name>
    <name evidence="11" type="synonym">crcB</name>
    <name evidence="12" type="ORF">E0486_15685</name>
</gene>
<keyword evidence="13" id="KW-1185">Reference proteome</keyword>
<dbReference type="EMBL" id="SKFH01000035">
    <property type="protein sequence ID" value="TCZ67345.1"/>
    <property type="molecule type" value="Genomic_DNA"/>
</dbReference>
<keyword evidence="3" id="KW-0997">Cell inner membrane</keyword>
<keyword evidence="5 11" id="KW-1133">Transmembrane helix</keyword>
<evidence type="ECO:0000313" key="12">
    <source>
        <dbReference type="EMBL" id="TCZ67345.1"/>
    </source>
</evidence>
<dbReference type="RefSeq" id="WP_131853483.1">
    <property type="nucleotide sequence ID" value="NZ_SKFH01000035.1"/>
</dbReference>
<evidence type="ECO:0000256" key="8">
    <source>
        <dbReference type="ARBA" id="ARBA00023303"/>
    </source>
</evidence>
<keyword evidence="11" id="KW-0915">Sodium</keyword>
<comment type="caution">
    <text evidence="12">The sequence shown here is derived from an EMBL/GenBank/DDBJ whole genome shotgun (WGS) entry which is preliminary data.</text>
</comment>
<dbReference type="PANTHER" id="PTHR28259">
    <property type="entry name" value="FLUORIDE EXPORT PROTEIN 1-RELATED"/>
    <property type="match status" value="1"/>
</dbReference>
<comment type="function">
    <text evidence="11">Fluoride-specific ion channel. Important for reducing fluoride concentration in the cell, thus reducing its toxicity.</text>
</comment>
<dbReference type="GO" id="GO:0140114">
    <property type="term" value="P:cellular detoxification of fluoride"/>
    <property type="evidence" value="ECO:0007669"/>
    <property type="project" value="UniProtKB-UniRule"/>
</dbReference>
<comment type="activity regulation">
    <text evidence="11">Na(+) is not transported, but it plays an essential structural role and its presence is essential for fluoride channel function.</text>
</comment>
<accession>A0A4R4DZ06</accession>
<comment type="caution">
    <text evidence="11">Lacks conserved residue(s) required for the propagation of feature annotation.</text>
</comment>
<proteinExistence type="inferred from homology"/>
<keyword evidence="6 11" id="KW-0406">Ion transport</keyword>
<keyword evidence="8 11" id="KW-0407">Ion channel</keyword>
<dbReference type="Proteomes" id="UP000295164">
    <property type="component" value="Unassembled WGS sequence"/>
</dbReference>
<reference evidence="12 13" key="1">
    <citation type="submission" date="2019-03" db="EMBL/GenBank/DDBJ databases">
        <authorList>
            <person name="Kim M.K.M."/>
        </authorList>
    </citation>
    <scope>NUCLEOTIDE SEQUENCE [LARGE SCALE GENOMIC DNA]</scope>
    <source>
        <strain evidence="12 13">17J68-15</strain>
    </source>
</reference>
<feature type="binding site" evidence="11">
    <location>
        <position position="74"/>
    </location>
    <ligand>
        <name>Na(+)</name>
        <dbReference type="ChEBI" id="CHEBI:29101"/>
        <note>structural</note>
    </ligand>
</feature>
<keyword evidence="11" id="KW-0479">Metal-binding</keyword>
<comment type="similarity">
    <text evidence="9 11">Belongs to the fluoride channel Fluc/FEX (TC 1.A.43) family.</text>
</comment>
<dbReference type="HAMAP" id="MF_00454">
    <property type="entry name" value="FluC"/>
    <property type="match status" value="1"/>
</dbReference>
<keyword evidence="2 11" id="KW-1003">Cell membrane</keyword>
<dbReference type="OrthoDB" id="9815830at2"/>
<name>A0A4R4DZ06_9BACT</name>
<dbReference type="Pfam" id="PF02537">
    <property type="entry name" value="CRCB"/>
    <property type="match status" value="1"/>
</dbReference>
<evidence type="ECO:0000256" key="3">
    <source>
        <dbReference type="ARBA" id="ARBA00022519"/>
    </source>
</evidence>
<protein>
    <recommendedName>
        <fullName evidence="11">Fluoride-specific ion channel FluC</fullName>
    </recommendedName>
</protein>